<evidence type="ECO:0000313" key="1">
    <source>
        <dbReference type="EMBL" id="PRR86015.1"/>
    </source>
</evidence>
<keyword evidence="2" id="KW-1185">Reference proteome</keyword>
<gene>
    <name evidence="1" type="ORF">CLLU_10430</name>
</gene>
<sequence>MVILLIILIIIALISLYVGWRDLQSIVIIRHHVINLMKMMYTEEELMKQSKLTYEEILKIDSKQNS</sequence>
<comment type="caution">
    <text evidence="1">The sequence shown here is derived from an EMBL/GenBank/DDBJ whole genome shotgun (WGS) entry which is preliminary data.</text>
</comment>
<evidence type="ECO:0000313" key="2">
    <source>
        <dbReference type="Proteomes" id="UP000237798"/>
    </source>
</evidence>
<dbReference type="EMBL" id="PVXP01000009">
    <property type="protein sequence ID" value="PRR86015.1"/>
    <property type="molecule type" value="Genomic_DNA"/>
</dbReference>
<protein>
    <submittedName>
        <fullName evidence="1">Uncharacterized protein</fullName>
    </submittedName>
</protein>
<dbReference type="AlphaFoldDB" id="A0A2T0BQ99"/>
<reference evidence="1 2" key="1">
    <citation type="submission" date="2018-03" db="EMBL/GenBank/DDBJ databases">
        <title>Genome sequence of Clostridium luticellarii DSM 29923.</title>
        <authorList>
            <person name="Poehlein A."/>
            <person name="Daniel R."/>
        </authorList>
    </citation>
    <scope>NUCLEOTIDE SEQUENCE [LARGE SCALE GENOMIC DNA]</scope>
    <source>
        <strain evidence="1 2">DSM 29923</strain>
    </source>
</reference>
<organism evidence="1 2">
    <name type="scientific">Clostridium luticellarii</name>
    <dbReference type="NCBI Taxonomy" id="1691940"/>
    <lineage>
        <taxon>Bacteria</taxon>
        <taxon>Bacillati</taxon>
        <taxon>Bacillota</taxon>
        <taxon>Clostridia</taxon>
        <taxon>Eubacteriales</taxon>
        <taxon>Clostridiaceae</taxon>
        <taxon>Clostridium</taxon>
    </lineage>
</organism>
<accession>A0A2T0BQ99</accession>
<name>A0A2T0BQ99_9CLOT</name>
<proteinExistence type="predicted"/>
<dbReference type="Proteomes" id="UP000237798">
    <property type="component" value="Unassembled WGS sequence"/>
</dbReference>